<dbReference type="Proteomes" id="UP001174934">
    <property type="component" value="Unassembled WGS sequence"/>
</dbReference>
<dbReference type="EMBL" id="JAULSR010000002">
    <property type="protein sequence ID" value="KAK0629782.1"/>
    <property type="molecule type" value="Genomic_DNA"/>
</dbReference>
<evidence type="ECO:0000256" key="6">
    <source>
        <dbReference type="SAM" id="MobiDB-lite"/>
    </source>
</evidence>
<comment type="caution">
    <text evidence="9">The sequence shown here is derived from an EMBL/GenBank/DDBJ whole genome shotgun (WGS) entry which is preliminary data.</text>
</comment>
<dbReference type="InterPro" id="IPR041470">
    <property type="entry name" value="GCP_N"/>
</dbReference>
<dbReference type="Gene3D" id="1.20.120.1900">
    <property type="entry name" value="Gamma-tubulin complex, C-terminal domain"/>
    <property type="match status" value="1"/>
</dbReference>
<evidence type="ECO:0000256" key="3">
    <source>
        <dbReference type="ARBA" id="ARBA00022701"/>
    </source>
</evidence>
<keyword evidence="10" id="KW-1185">Reference proteome</keyword>
<feature type="region of interest" description="Disordered" evidence="6">
    <location>
        <begin position="841"/>
        <end position="860"/>
    </location>
</feature>
<feature type="domain" description="Gamma tubulin complex component C-terminal" evidence="7">
    <location>
        <begin position="595"/>
        <end position="1007"/>
    </location>
</feature>
<dbReference type="GO" id="GO:0005816">
    <property type="term" value="C:spindle pole body"/>
    <property type="evidence" value="ECO:0007669"/>
    <property type="project" value="UniProtKB-ARBA"/>
</dbReference>
<keyword evidence="3 5" id="KW-0493">Microtubule</keyword>
<dbReference type="InterPro" id="IPR040457">
    <property type="entry name" value="GCP_C"/>
</dbReference>
<accession>A0AA40C968</accession>
<proteinExistence type="inferred from homology"/>
<protein>
    <recommendedName>
        <fullName evidence="5">Spindle pole body component</fullName>
    </recommendedName>
</protein>
<dbReference type="FunFam" id="1.20.120.1900:FF:000013">
    <property type="entry name" value="Spindle pole body component"/>
    <property type="match status" value="1"/>
</dbReference>
<dbReference type="GO" id="GO:0051321">
    <property type="term" value="P:meiotic cell cycle"/>
    <property type="evidence" value="ECO:0007669"/>
    <property type="project" value="TreeGrafter"/>
</dbReference>
<dbReference type="GO" id="GO:0000930">
    <property type="term" value="C:gamma-tubulin complex"/>
    <property type="evidence" value="ECO:0007669"/>
    <property type="project" value="TreeGrafter"/>
</dbReference>
<keyword evidence="4 5" id="KW-0206">Cytoskeleton</keyword>
<name>A0AA40C968_9PEZI</name>
<feature type="compositionally biased region" description="Gly residues" evidence="6">
    <location>
        <begin position="675"/>
        <end position="686"/>
    </location>
</feature>
<dbReference type="InterPro" id="IPR042241">
    <property type="entry name" value="GCP_C_sf"/>
</dbReference>
<feature type="region of interest" description="Disordered" evidence="6">
    <location>
        <begin position="90"/>
        <end position="113"/>
    </location>
</feature>
<dbReference type="GO" id="GO:0051225">
    <property type="term" value="P:spindle assembly"/>
    <property type="evidence" value="ECO:0007669"/>
    <property type="project" value="TreeGrafter"/>
</dbReference>
<feature type="compositionally biased region" description="Basic and acidic residues" evidence="6">
    <location>
        <begin position="90"/>
        <end position="100"/>
    </location>
</feature>
<evidence type="ECO:0000256" key="4">
    <source>
        <dbReference type="ARBA" id="ARBA00023212"/>
    </source>
</evidence>
<evidence type="ECO:0000259" key="7">
    <source>
        <dbReference type="Pfam" id="PF04130"/>
    </source>
</evidence>
<dbReference type="GO" id="GO:0000922">
    <property type="term" value="C:spindle pole"/>
    <property type="evidence" value="ECO:0007669"/>
    <property type="project" value="InterPro"/>
</dbReference>
<dbReference type="GO" id="GO:0031122">
    <property type="term" value="P:cytoplasmic microtubule organization"/>
    <property type="evidence" value="ECO:0007669"/>
    <property type="project" value="TreeGrafter"/>
</dbReference>
<dbReference type="InterPro" id="IPR007259">
    <property type="entry name" value="GCP"/>
</dbReference>
<dbReference type="GO" id="GO:0051011">
    <property type="term" value="F:microtubule minus-end binding"/>
    <property type="evidence" value="ECO:0007669"/>
    <property type="project" value="TreeGrafter"/>
</dbReference>
<dbReference type="GO" id="GO:0000278">
    <property type="term" value="P:mitotic cell cycle"/>
    <property type="evidence" value="ECO:0007669"/>
    <property type="project" value="TreeGrafter"/>
</dbReference>
<reference evidence="9" key="1">
    <citation type="submission" date="2023-06" db="EMBL/GenBank/DDBJ databases">
        <title>Genome-scale phylogeny and comparative genomics of the fungal order Sordariales.</title>
        <authorList>
            <consortium name="Lawrence Berkeley National Laboratory"/>
            <person name="Hensen N."/>
            <person name="Bonometti L."/>
            <person name="Westerberg I."/>
            <person name="Brannstrom I.O."/>
            <person name="Guillou S."/>
            <person name="Cros-Aarteil S."/>
            <person name="Calhoun S."/>
            <person name="Haridas S."/>
            <person name="Kuo A."/>
            <person name="Mondo S."/>
            <person name="Pangilinan J."/>
            <person name="Riley R."/>
            <person name="LaButti K."/>
            <person name="Andreopoulos B."/>
            <person name="Lipzen A."/>
            <person name="Chen C."/>
            <person name="Yanf M."/>
            <person name="Daum C."/>
            <person name="Ng V."/>
            <person name="Clum A."/>
            <person name="Steindorff A."/>
            <person name="Ohm R."/>
            <person name="Martin F."/>
            <person name="Silar P."/>
            <person name="Natvig D."/>
            <person name="Lalanne C."/>
            <person name="Gautier V."/>
            <person name="Ament-velasquez S.L."/>
            <person name="Kruys A."/>
            <person name="Hutchinson M.I."/>
            <person name="Powell A.J."/>
            <person name="Barry K."/>
            <person name="Miller A.N."/>
            <person name="Grigoriev I.V."/>
            <person name="Debuchy R."/>
            <person name="Gladieux P."/>
            <person name="Thoren M.H."/>
            <person name="Johannesson H."/>
        </authorList>
    </citation>
    <scope>NUCLEOTIDE SEQUENCE</scope>
    <source>
        <strain evidence="9">SMH3391-2</strain>
    </source>
</reference>
<evidence type="ECO:0000256" key="5">
    <source>
        <dbReference type="RuleBase" id="RU363050"/>
    </source>
</evidence>
<feature type="region of interest" description="Disordered" evidence="6">
    <location>
        <begin position="669"/>
        <end position="692"/>
    </location>
</feature>
<evidence type="ECO:0000259" key="8">
    <source>
        <dbReference type="Pfam" id="PF17681"/>
    </source>
</evidence>
<dbReference type="Pfam" id="PF17681">
    <property type="entry name" value="GCP_N_terminal"/>
    <property type="match status" value="1"/>
</dbReference>
<dbReference type="GO" id="GO:0007020">
    <property type="term" value="P:microtubule nucleation"/>
    <property type="evidence" value="ECO:0007669"/>
    <property type="project" value="InterPro"/>
</dbReference>
<evidence type="ECO:0000256" key="2">
    <source>
        <dbReference type="ARBA" id="ARBA00022490"/>
    </source>
</evidence>
<dbReference type="PANTHER" id="PTHR19302:SF70">
    <property type="entry name" value="GAMMA-TUBULIN COMPLEX COMPONENT 6"/>
    <property type="match status" value="1"/>
</dbReference>
<dbReference type="PANTHER" id="PTHR19302">
    <property type="entry name" value="GAMMA TUBULIN COMPLEX PROTEIN"/>
    <property type="match status" value="1"/>
</dbReference>
<sequence length="1014" mass="112049">MSCEDDGRSLFAIPDFWQSSDRLEQSLLDINRGGDPIFSLHVSESQHSLLAGDGGGEPKLLEAARADLANAGFFKLPPFLRELAFQQVSEENKPAPRSELEPPEPESSPVSEDDIWLYGNEDIPKPPEYKTWDRFNQDSQEQISPVFITEAGPAAFDVLLALDRASLDTGSDVIDDASYCACLLSLALGRSSVLFSWDAAKHSFFKTKAHLRTSGLSLESIQGIDNLCLDCANAIRNLQSFVETTYSTSSAPTSVALAGVVGRLVLAIQSELGARSGGVRSILQLQSLVRPAESVLSYFQGLVDKLARQRSEEGMLSCLFQEVQSAEYRDGLVREATCEVLRQVSRPWTDFVEEWVGLRAEMGAVITKQGPGKSFVTVTDSIWLDDQGFELEEADYFLDEDKMPSFVPADIAQEIFETGRNLRFLKDHHPEHALSRQNAVTLSKPPKLEWQFDWDAITQLEARVQEYQDAVSLAVQSTTLEKEQENRRLAGSWDSSGYELNFFGKSEDQIAANVLASIGQFDEPLDAREDPDKLTMLLRTRLYPGEDIPVNYESFSPHWSLVPLLSFGPVIGVQSRLVNYECMKLLFSAHDIRIHIDLLKQCYLLGNGLLCSRLSHALFDPDLETAERKAGVALLGGVMGLRLGSRENWPPASSELRLALMGVLSDSYQPPPSQAGGGGDGGGGGSHQAKPIPASRTLISDLPGDLSFAVRDLSPEEIDRCMDPDAVEALDFLQLSYKPPSTLRSVMTPLILSKYDRIFRHLLRIQRMLYVVNQLFRDIPLANRRSGQQQSSNASARFCVEARQFVSQIAAYFFATGVTAPWRRFEAWLHMLETELLGDTAGDGSKNNNPHRVAAREDDCSPATLRDRQEQVLDDIMSALLLRKRQAPVLKLLEEIFTVVLRFARQVRVRAPGGVEARGHQKEADTPERLYAVFRKRVEVFVTVCKGLGEKTTAAASGGSKRGLCVDENYIDDEGGGGGVRGRGKGQAAVESPIETLVLMLDMSGFYSKKPVVG</sequence>
<organism evidence="9 10">
    <name type="scientific">Bombardia bombarda</name>
    <dbReference type="NCBI Taxonomy" id="252184"/>
    <lineage>
        <taxon>Eukaryota</taxon>
        <taxon>Fungi</taxon>
        <taxon>Dikarya</taxon>
        <taxon>Ascomycota</taxon>
        <taxon>Pezizomycotina</taxon>
        <taxon>Sordariomycetes</taxon>
        <taxon>Sordariomycetidae</taxon>
        <taxon>Sordariales</taxon>
        <taxon>Lasiosphaeriaceae</taxon>
        <taxon>Bombardia</taxon>
    </lineage>
</organism>
<dbReference type="GO" id="GO:0043015">
    <property type="term" value="F:gamma-tubulin binding"/>
    <property type="evidence" value="ECO:0007669"/>
    <property type="project" value="InterPro"/>
</dbReference>
<keyword evidence="2 5" id="KW-0963">Cytoplasm</keyword>
<dbReference type="GO" id="GO:0005874">
    <property type="term" value="C:microtubule"/>
    <property type="evidence" value="ECO:0007669"/>
    <property type="project" value="UniProtKB-KW"/>
</dbReference>
<evidence type="ECO:0000313" key="9">
    <source>
        <dbReference type="EMBL" id="KAK0629782.1"/>
    </source>
</evidence>
<evidence type="ECO:0000313" key="10">
    <source>
        <dbReference type="Proteomes" id="UP001174934"/>
    </source>
</evidence>
<evidence type="ECO:0000256" key="1">
    <source>
        <dbReference type="ARBA" id="ARBA00010337"/>
    </source>
</evidence>
<feature type="domain" description="Gamma tubulin complex component protein N-terminal" evidence="8">
    <location>
        <begin position="183"/>
        <end position="472"/>
    </location>
</feature>
<comment type="similarity">
    <text evidence="1 5">Belongs to the TUBGCP family.</text>
</comment>
<gene>
    <name evidence="9" type="ORF">B0T17DRAFT_653357</name>
</gene>
<dbReference type="AlphaFoldDB" id="A0AA40C968"/>
<comment type="subcellular location">
    <subcellularLocation>
        <location evidence="5">Cytoplasm</location>
        <location evidence="5">Cytoskeleton</location>
        <location evidence="5">Microtubule organizing center</location>
    </subcellularLocation>
</comment>
<dbReference type="Pfam" id="PF04130">
    <property type="entry name" value="GCP_C_terminal"/>
    <property type="match status" value="1"/>
</dbReference>